<reference evidence="3 4" key="1">
    <citation type="submission" date="2021-03" db="EMBL/GenBank/DDBJ databases">
        <authorList>
            <person name="Peeters C."/>
        </authorList>
    </citation>
    <scope>NUCLEOTIDE SEQUENCE [LARGE SCALE GENOMIC DNA]</scope>
    <source>
        <strain evidence="3 4">LMG 26411</strain>
    </source>
</reference>
<comment type="caution">
    <text evidence="3">The sequence shown here is derived from an EMBL/GenBank/DDBJ whole genome shotgun (WGS) entry which is preliminary data.</text>
</comment>
<feature type="signal peptide" evidence="2">
    <location>
        <begin position="1"/>
        <end position="30"/>
    </location>
</feature>
<dbReference type="Pfam" id="PF03401">
    <property type="entry name" value="TctC"/>
    <property type="match status" value="1"/>
</dbReference>
<dbReference type="PANTHER" id="PTHR42928:SF5">
    <property type="entry name" value="BLR1237 PROTEIN"/>
    <property type="match status" value="1"/>
</dbReference>
<dbReference type="Gene3D" id="3.40.190.10">
    <property type="entry name" value="Periplasmic binding protein-like II"/>
    <property type="match status" value="1"/>
</dbReference>
<feature type="chain" id="PRO_5047397158" description="Extra-cytoplasmic solute receptor" evidence="2">
    <location>
        <begin position="31"/>
        <end position="334"/>
    </location>
</feature>
<protein>
    <recommendedName>
        <fullName evidence="5">Extra-cytoplasmic solute receptor</fullName>
    </recommendedName>
</protein>
<accession>A0ABN7QBT2</accession>
<dbReference type="PIRSF" id="PIRSF017082">
    <property type="entry name" value="YflP"/>
    <property type="match status" value="1"/>
</dbReference>
<gene>
    <name evidence="3" type="ORF">LMG26411_05891</name>
</gene>
<comment type="similarity">
    <text evidence="1">Belongs to the UPF0065 (bug) family.</text>
</comment>
<proteinExistence type="inferred from homology"/>
<evidence type="ECO:0000256" key="2">
    <source>
        <dbReference type="SAM" id="SignalP"/>
    </source>
</evidence>
<evidence type="ECO:0008006" key="5">
    <source>
        <dbReference type="Google" id="ProtNLM"/>
    </source>
</evidence>
<dbReference type="InterPro" id="IPR005064">
    <property type="entry name" value="BUG"/>
</dbReference>
<evidence type="ECO:0000256" key="1">
    <source>
        <dbReference type="ARBA" id="ARBA00006987"/>
    </source>
</evidence>
<sequence length="334" mass="35518">MAASRRIKLLAGVLSGSLVLAAFLASQARAETPESYPSKPVRIVVPLPPGGATDSMARMLAERLASASGQPFIVENRPGASGAIGADAVARAKPDGYTLMVSIGSTVSLVPFTTKVPYKPDAFLPISELARTPQVMYANPNIPAKDLPSLVKWAKANPGKLSFASYSVGTQGHFAGIRLNQLAGIDMLHVAYKGSAPAMQDLLGGQVQVMFDALLPAMNYVKSGKLLALATAGTERSPLAPNVPTFRELGYPEMEQFNGNFGLYAPAGLAPALAGRLEALARRAVNSPEYLSKVKELGLMEPETTQIASFSKRVREDQAKWSSFVNRIGYKPEM</sequence>
<dbReference type="PANTHER" id="PTHR42928">
    <property type="entry name" value="TRICARBOXYLATE-BINDING PROTEIN"/>
    <property type="match status" value="1"/>
</dbReference>
<dbReference type="InterPro" id="IPR042100">
    <property type="entry name" value="Bug_dom1"/>
</dbReference>
<dbReference type="CDD" id="cd07012">
    <property type="entry name" value="PBP2_Bug_TTT"/>
    <property type="match status" value="1"/>
</dbReference>
<dbReference type="SUPFAM" id="SSF53850">
    <property type="entry name" value="Periplasmic binding protein-like II"/>
    <property type="match status" value="1"/>
</dbReference>
<evidence type="ECO:0000313" key="3">
    <source>
        <dbReference type="EMBL" id="CAG2158235.1"/>
    </source>
</evidence>
<keyword evidence="4" id="KW-1185">Reference proteome</keyword>
<evidence type="ECO:0000313" key="4">
    <source>
        <dbReference type="Proteomes" id="UP000672657"/>
    </source>
</evidence>
<dbReference type="Proteomes" id="UP000672657">
    <property type="component" value="Unassembled WGS sequence"/>
</dbReference>
<dbReference type="Gene3D" id="3.40.190.150">
    <property type="entry name" value="Bordetella uptake gene, domain 1"/>
    <property type="match status" value="1"/>
</dbReference>
<dbReference type="EMBL" id="CAJPVI010000045">
    <property type="protein sequence ID" value="CAG2158235.1"/>
    <property type="molecule type" value="Genomic_DNA"/>
</dbReference>
<organism evidence="3 4">
    <name type="scientific">Cupriavidus numazuensis</name>
    <dbReference type="NCBI Taxonomy" id="221992"/>
    <lineage>
        <taxon>Bacteria</taxon>
        <taxon>Pseudomonadati</taxon>
        <taxon>Pseudomonadota</taxon>
        <taxon>Betaproteobacteria</taxon>
        <taxon>Burkholderiales</taxon>
        <taxon>Burkholderiaceae</taxon>
        <taxon>Cupriavidus</taxon>
    </lineage>
</organism>
<name>A0ABN7QBT2_9BURK</name>
<keyword evidence="2" id="KW-0732">Signal</keyword>